<keyword evidence="6" id="KW-0503">Monooxygenase</keyword>
<dbReference type="Gene3D" id="1.10.630.10">
    <property type="entry name" value="Cytochrome P450"/>
    <property type="match status" value="1"/>
</dbReference>
<evidence type="ECO:0000256" key="7">
    <source>
        <dbReference type="PIRSR" id="PIRSR602401-1"/>
    </source>
</evidence>
<dbReference type="SUPFAM" id="SSF48264">
    <property type="entry name" value="Cytochrome P450"/>
    <property type="match status" value="1"/>
</dbReference>
<dbReference type="PRINTS" id="PR00463">
    <property type="entry name" value="EP450I"/>
</dbReference>
<keyword evidence="2 7" id="KW-0349">Heme</keyword>
<dbReference type="InterPro" id="IPR001128">
    <property type="entry name" value="Cyt_P450"/>
</dbReference>
<dbReference type="InterPro" id="IPR050196">
    <property type="entry name" value="Cytochrome_P450_Monoox"/>
</dbReference>
<sequence>MFYLDISFFLQEMEKAQAIHQHFSTTLRSGILLAFLQIFSCQESQYPELQQKVCFFSVEVQFLDFPKQPEKKIRKCSCGSLSCCQHECATFIDHQALIILKKIIMQQHVQKVVVNVFRLECLIFLSSQIYHIKYESSHSYGVLQQFRLSFAYLLYEKVFKFYYFYWYYKRQGLKSTAFPMPFVGNLFKLKHVFETSDKYSLTPFEEYWKRQFGDDVPPVFSDHRIPEGSVVFSDPNYVNDVFTTKSRYMEKHPKFHRLVWNLFRDSVFFVKSTETWVEKRKHLSTAFYKDKINIMIATAIDVCKHRVDKLRQQVKENGGSLEMSLNLFVQEVIDDVIQACVFGQKSLERKLQYNVYGQEQELSAGTCFRIAFHTFIDRYIKVFRQLTDLFDSIAVDKDEKVIFENGNRLRNYVSQMVIKRREEMNDPNFQSQGDFLTLLCQDPYFDDETIITECTTFLAAANVTNSITVTNAMFYLMRDRHILEKARVKCSTQFKTTREGLKEFTAEQWKAVMNYDGQYPFTEQVILESLRINPPVTFSSPHYFVEDTVINGVKVHKDSQWHIWMSALHHNPKEWREPEKFIPERFDPESEYYLTPAGKKRHPMSFAPFFGGKRICIGKTFAQHILTSILTILINQLDYELADESLYHRKPSNTFLQQEFTYKVRAKELQ</sequence>
<dbReference type="EMBL" id="CCKQ01014021">
    <property type="protein sequence ID" value="CDW85751.1"/>
    <property type="molecule type" value="Genomic_DNA"/>
</dbReference>
<evidence type="ECO:0000256" key="2">
    <source>
        <dbReference type="ARBA" id="ARBA00022617"/>
    </source>
</evidence>
<comment type="cofactor">
    <cofactor evidence="7">
        <name>heme</name>
        <dbReference type="ChEBI" id="CHEBI:30413"/>
    </cofactor>
</comment>
<name>A0A078AUR1_STYLE</name>
<dbReference type="Proteomes" id="UP000039865">
    <property type="component" value="Unassembled WGS sequence"/>
</dbReference>
<gene>
    <name evidence="8" type="primary">Contig14893.g15862</name>
    <name evidence="8" type="ORF">STYLEM_14838</name>
</gene>
<keyword evidence="9" id="KW-1185">Reference proteome</keyword>
<dbReference type="CDD" id="cd00302">
    <property type="entry name" value="cytochrome_P450"/>
    <property type="match status" value="1"/>
</dbReference>
<dbReference type="PANTHER" id="PTHR24291">
    <property type="entry name" value="CYTOCHROME P450 FAMILY 4"/>
    <property type="match status" value="1"/>
</dbReference>
<evidence type="ECO:0000256" key="5">
    <source>
        <dbReference type="ARBA" id="ARBA00023004"/>
    </source>
</evidence>
<evidence type="ECO:0000256" key="4">
    <source>
        <dbReference type="ARBA" id="ARBA00023002"/>
    </source>
</evidence>
<dbReference type="GO" id="GO:0016705">
    <property type="term" value="F:oxidoreductase activity, acting on paired donors, with incorporation or reduction of molecular oxygen"/>
    <property type="evidence" value="ECO:0007669"/>
    <property type="project" value="InterPro"/>
</dbReference>
<keyword evidence="4" id="KW-0560">Oxidoreductase</keyword>
<dbReference type="InterPro" id="IPR002401">
    <property type="entry name" value="Cyt_P450_E_grp-I"/>
</dbReference>
<keyword evidence="3 7" id="KW-0479">Metal-binding</keyword>
<evidence type="ECO:0000313" key="8">
    <source>
        <dbReference type="EMBL" id="CDW85751.1"/>
    </source>
</evidence>
<dbReference type="OrthoDB" id="1470350at2759"/>
<accession>A0A078AUR1</accession>
<evidence type="ECO:0000313" key="9">
    <source>
        <dbReference type="Proteomes" id="UP000039865"/>
    </source>
</evidence>
<protein>
    <submittedName>
        <fullName evidence="8">Cytochrome p450</fullName>
    </submittedName>
</protein>
<dbReference type="GO" id="GO:0020037">
    <property type="term" value="F:heme binding"/>
    <property type="evidence" value="ECO:0007669"/>
    <property type="project" value="InterPro"/>
</dbReference>
<dbReference type="InParanoid" id="A0A078AUR1"/>
<reference evidence="8 9" key="1">
    <citation type="submission" date="2014-06" db="EMBL/GenBank/DDBJ databases">
        <authorList>
            <person name="Swart Estienne"/>
        </authorList>
    </citation>
    <scope>NUCLEOTIDE SEQUENCE [LARGE SCALE GENOMIC DNA]</scope>
    <source>
        <strain evidence="8 9">130c</strain>
    </source>
</reference>
<dbReference type="GO" id="GO:0005506">
    <property type="term" value="F:iron ion binding"/>
    <property type="evidence" value="ECO:0007669"/>
    <property type="project" value="InterPro"/>
</dbReference>
<proteinExistence type="inferred from homology"/>
<evidence type="ECO:0000256" key="3">
    <source>
        <dbReference type="ARBA" id="ARBA00022723"/>
    </source>
</evidence>
<organism evidence="8 9">
    <name type="scientific">Stylonychia lemnae</name>
    <name type="common">Ciliate</name>
    <dbReference type="NCBI Taxonomy" id="5949"/>
    <lineage>
        <taxon>Eukaryota</taxon>
        <taxon>Sar</taxon>
        <taxon>Alveolata</taxon>
        <taxon>Ciliophora</taxon>
        <taxon>Intramacronucleata</taxon>
        <taxon>Spirotrichea</taxon>
        <taxon>Stichotrichia</taxon>
        <taxon>Sporadotrichida</taxon>
        <taxon>Oxytrichidae</taxon>
        <taxon>Stylonychinae</taxon>
        <taxon>Stylonychia</taxon>
    </lineage>
</organism>
<dbReference type="PANTHER" id="PTHR24291:SF50">
    <property type="entry name" value="BIFUNCTIONAL ALBAFLAVENONE MONOOXYGENASE_TERPENE SYNTHASE"/>
    <property type="match status" value="1"/>
</dbReference>
<dbReference type="Pfam" id="PF00067">
    <property type="entry name" value="p450"/>
    <property type="match status" value="1"/>
</dbReference>
<evidence type="ECO:0000256" key="1">
    <source>
        <dbReference type="ARBA" id="ARBA00010617"/>
    </source>
</evidence>
<comment type="similarity">
    <text evidence="1">Belongs to the cytochrome P450 family.</text>
</comment>
<keyword evidence="5 7" id="KW-0408">Iron</keyword>
<evidence type="ECO:0000256" key="6">
    <source>
        <dbReference type="ARBA" id="ARBA00023033"/>
    </source>
</evidence>
<dbReference type="AlphaFoldDB" id="A0A078AUR1"/>
<feature type="binding site" description="axial binding residue" evidence="7">
    <location>
        <position position="616"/>
    </location>
    <ligand>
        <name>heme</name>
        <dbReference type="ChEBI" id="CHEBI:30413"/>
    </ligand>
    <ligandPart>
        <name>Fe</name>
        <dbReference type="ChEBI" id="CHEBI:18248"/>
    </ligandPart>
</feature>
<dbReference type="InterPro" id="IPR036396">
    <property type="entry name" value="Cyt_P450_sf"/>
</dbReference>
<dbReference type="GO" id="GO:0004497">
    <property type="term" value="F:monooxygenase activity"/>
    <property type="evidence" value="ECO:0007669"/>
    <property type="project" value="UniProtKB-KW"/>
</dbReference>